<name>A0ABN1ZMW8_9ACTN</name>
<dbReference type="EMBL" id="BAAAQD010000001">
    <property type="protein sequence ID" value="GAA1501285.1"/>
    <property type="molecule type" value="Genomic_DNA"/>
</dbReference>
<evidence type="ECO:0000313" key="2">
    <source>
        <dbReference type="EMBL" id="GAA1501285.1"/>
    </source>
</evidence>
<comment type="caution">
    <text evidence="2">The sequence shown here is derived from an EMBL/GenBank/DDBJ whole genome shotgun (WGS) entry which is preliminary data.</text>
</comment>
<feature type="region of interest" description="Disordered" evidence="1">
    <location>
        <begin position="133"/>
        <end position="152"/>
    </location>
</feature>
<feature type="compositionally biased region" description="Basic and acidic residues" evidence="1">
    <location>
        <begin position="133"/>
        <end position="142"/>
    </location>
</feature>
<accession>A0ABN1ZMW8</accession>
<evidence type="ECO:0000256" key="1">
    <source>
        <dbReference type="SAM" id="MobiDB-lite"/>
    </source>
</evidence>
<reference evidence="2 3" key="1">
    <citation type="journal article" date="2019" name="Int. J. Syst. Evol. Microbiol.">
        <title>The Global Catalogue of Microorganisms (GCM) 10K type strain sequencing project: providing services to taxonomists for standard genome sequencing and annotation.</title>
        <authorList>
            <consortium name="The Broad Institute Genomics Platform"/>
            <consortium name="The Broad Institute Genome Sequencing Center for Infectious Disease"/>
            <person name="Wu L."/>
            <person name="Ma J."/>
        </authorList>
    </citation>
    <scope>NUCLEOTIDE SEQUENCE [LARGE SCALE GENOMIC DNA]</scope>
    <source>
        <strain evidence="2 3">JCM 15933</strain>
    </source>
</reference>
<protein>
    <submittedName>
        <fullName evidence="2">Uncharacterized protein</fullName>
    </submittedName>
</protein>
<sequence length="169" mass="17893">MIRDDNAPVGGGQAPQPPGAFQTPPATPPPTTTTSAGEPAAPQTTTTSAGGPAAPQTTTTSAGEPAAPQTTTATTAPEGVRDLSIWDTGKADEFRHRWHDVQTHFVEDPRGSVTEARQLVDEAMQALSASVHEREDQLERAGARSSDSTEGMRDTVLRYHQLLDRLLTV</sequence>
<gene>
    <name evidence="2" type="ORF">GCM10009827_010010</name>
</gene>
<proteinExistence type="predicted"/>
<feature type="compositionally biased region" description="Low complexity" evidence="1">
    <location>
        <begin position="32"/>
        <end position="78"/>
    </location>
</feature>
<evidence type="ECO:0000313" key="3">
    <source>
        <dbReference type="Proteomes" id="UP001501470"/>
    </source>
</evidence>
<feature type="region of interest" description="Disordered" evidence="1">
    <location>
        <begin position="1"/>
        <end position="82"/>
    </location>
</feature>
<dbReference type="Proteomes" id="UP001501470">
    <property type="component" value="Unassembled WGS sequence"/>
</dbReference>
<organism evidence="2 3">
    <name type="scientific">Dactylosporangium maewongense</name>
    <dbReference type="NCBI Taxonomy" id="634393"/>
    <lineage>
        <taxon>Bacteria</taxon>
        <taxon>Bacillati</taxon>
        <taxon>Actinomycetota</taxon>
        <taxon>Actinomycetes</taxon>
        <taxon>Micromonosporales</taxon>
        <taxon>Micromonosporaceae</taxon>
        <taxon>Dactylosporangium</taxon>
    </lineage>
</organism>
<keyword evidence="3" id="KW-1185">Reference proteome</keyword>
<dbReference type="RefSeq" id="WP_344499928.1">
    <property type="nucleotide sequence ID" value="NZ_BAAAQD010000001.1"/>
</dbReference>